<evidence type="ECO:0000313" key="4">
    <source>
        <dbReference type="Proteomes" id="UP000069272"/>
    </source>
</evidence>
<dbReference type="EnsemblMetazoa" id="AALB007170-RA">
    <property type="protein sequence ID" value="AALB007170-PA"/>
    <property type="gene ID" value="AALB007170"/>
</dbReference>
<keyword evidence="4" id="KW-1185">Reference proteome</keyword>
<feature type="compositionally biased region" description="Polar residues" evidence="1">
    <location>
        <begin position="921"/>
        <end position="946"/>
    </location>
</feature>
<feature type="compositionally biased region" description="Polar residues" evidence="1">
    <location>
        <begin position="186"/>
        <end position="195"/>
    </location>
</feature>
<feature type="transmembrane region" description="Helical" evidence="2">
    <location>
        <begin position="696"/>
        <end position="715"/>
    </location>
</feature>
<feature type="region of interest" description="Disordered" evidence="1">
    <location>
        <begin position="1068"/>
        <end position="1134"/>
    </location>
</feature>
<dbReference type="Proteomes" id="UP000069272">
    <property type="component" value="Chromosome 2R"/>
</dbReference>
<feature type="compositionally biased region" description="Low complexity" evidence="1">
    <location>
        <begin position="1338"/>
        <end position="1362"/>
    </location>
</feature>
<dbReference type="STRING" id="7167.A0A182FKW2"/>
<feature type="region of interest" description="Disordered" evidence="1">
    <location>
        <begin position="908"/>
        <end position="962"/>
    </location>
</feature>
<sequence length="1542" mass="163945">RGHALQHEPSAPRAFHQLLVLSPSDAQESRWLLARLVSLSLPAPRASNMGQAMYHTAGGMVMMACRQGAESAERTMKTLVVGWALVVTLLFGPVLARPNLVEPIYLRRRTNPLEIIEESVEAGSAANGSSPASAGDQSTEQQAPVSAETKQQQQQQTTAASAAASSDASTGTTGTSTSDRGTTQQPRYQVTTNDGLSSDSLIKEFLLKNLASLQGQAPVQGLPQRLRPVPASQVAQNEQEEEEQNTLRSVSLGGPIGLWDQPDKTYLYPVPQQQHQSGPLYSAAGGFGQKRKPVIHKIITKWSDKPADVFNVEYGTPPPPVGFSRPSTALPASLEDFGEKPGGPVYGFTPSAGSGSPEVLSNGYPVGTVRPADQSEVYQQSPGLLASTGTKHKKKHQHEKRKKNKIKITIVDGPVRDGGAVGPQRPLDPDRPDAVYSSELQDPYGPQAGAGTGWDPYGNDDNNPYDEEGNLKGESVTDGTAAAANCNEISITLPNGKQGCSEIQIAIANPTKQGELTKLGPGVGAAAGLGAAGALAAGAAGAAPQAAAGAAAAPLAVASDAAFIAPSTGALAAVPLAANPIAPVVPAVLPGPVSSFLNTPISSLVSNIISPPAPVRIGALGNPGGLIANGLASQQQQLGGGHKQKPKPAKPASTHHDTSLGSLLPDMSHALVGMLAAVSAMTPMNLFVLGMTSLPVLAMVIGTVAAGMYMYKFYYPAPPIKHYSTTVLVHKRPPIVTYHWAGRKPTGRPRKRPVLVVKPSPVPSPSWIDFDQSCYSAYKRPSELLKTKIGTSGFVVSTSTKVLTGGDRTPGASALSFKSGEAKANDQLTLSFQDRFTGHAGVAEPLTDEEYQNELHRATERVPVRTTTTPREGLSTWVLLSGSDSTETKAASTSTTTRKVQIMQTTTMKPAAAAAMGSTTKRYQTPTMRRNLPSTTQRPVKTTTAVTGEEKKEKPTKPIPKQKVATTTLKPVIVKKVKKPPATTTTTAAATTPRTTTPAPKPSTTTTTTTTTSTSTTTELVLTEQSASTVANDQPARDEPVGTPGDSDSDSSVETSTFLIMEPKDAMFDLPEDRSPSKVAPVATKTKTKVTRKPNVKSQPANGTKNKKPANKKNRKPEVKDGVTKPPNKNGAAKPVSTQIINYLSREVMPTVGVGLVGLVMAAGLASYFLGSPLGALRRSDDRKDDLYYSNYEEYAGPDGQNEEDVFGKLIAGMPDRSYYRNNANVRRRIQQQQQQQAPVRTGHQYYHVQPYTGNKYPHITYRNRAYNGGGASAPDMYSNINRQVQVQAKAQNLASEFHYTPPTPYYPARMSPASSDVATGRPAPPMAPVYSASASQPAAAAVPTPTTTTTTTTSMPATESPLQDGEAEHEMMPHPEAYSSEHSPEHHAHYVVGAVGSSYADSMLDMINSASMPEHGPRKRRAVAATVSASSEEAEFDNEINVDDDDEYAKESSNAAVTEEVPVQTEAESDSTVSSVTTMSPEMTTEVHRYTWGDFIRNTVERKVKLGLNFLQHVTMDFQRYLNGVQEHLVAQHSSSEPAEH</sequence>
<feature type="region of interest" description="Disordered" evidence="1">
    <location>
        <begin position="121"/>
        <end position="195"/>
    </location>
</feature>
<keyword evidence="2" id="KW-0472">Membrane</keyword>
<feature type="compositionally biased region" description="Low complexity" evidence="1">
    <location>
        <begin position="151"/>
        <end position="185"/>
    </location>
</feature>
<reference evidence="3 4" key="1">
    <citation type="journal article" date="2017" name="G3 (Bethesda)">
        <title>The Physical Genome Mapping of Anopheles albimanus Corrected Scaffold Misassemblies and Identified Interarm Rearrangements in Genus Anopheles.</title>
        <authorList>
            <person name="Artemov G.N."/>
            <person name="Peery A.N."/>
            <person name="Jiang X."/>
            <person name="Tu Z."/>
            <person name="Stegniy V.N."/>
            <person name="Sharakhova M.V."/>
            <person name="Sharakhov I.V."/>
        </authorList>
    </citation>
    <scope>NUCLEOTIDE SEQUENCE [LARGE SCALE GENOMIC DNA]</scope>
    <source>
        <strain evidence="3 4">ALBI9_A</strain>
    </source>
</reference>
<evidence type="ECO:0000256" key="1">
    <source>
        <dbReference type="SAM" id="MobiDB-lite"/>
    </source>
</evidence>
<name>A0A182FKW2_ANOAL</name>
<evidence type="ECO:0000313" key="3">
    <source>
        <dbReference type="EnsemblMetazoa" id="AALB007170-PA"/>
    </source>
</evidence>
<feature type="transmembrane region" description="Helical" evidence="2">
    <location>
        <begin position="670"/>
        <end position="689"/>
    </location>
</feature>
<feature type="compositionally biased region" description="Low complexity" evidence="1">
    <location>
        <begin position="908"/>
        <end position="920"/>
    </location>
</feature>
<feature type="region of interest" description="Disordered" evidence="1">
    <location>
        <begin position="975"/>
        <end position="1054"/>
    </location>
</feature>
<dbReference type="PANTHER" id="PTHR48125:SF12">
    <property type="entry name" value="AT HOOK TRANSCRIPTION FACTOR FAMILY-RELATED"/>
    <property type="match status" value="1"/>
</dbReference>
<feature type="region of interest" description="Disordered" evidence="1">
    <location>
        <begin position="228"/>
        <end position="254"/>
    </location>
</feature>
<feature type="compositionally biased region" description="Low complexity" evidence="1">
    <location>
        <begin position="980"/>
        <end position="1018"/>
    </location>
</feature>
<feature type="region of interest" description="Disordered" evidence="1">
    <location>
        <begin position="1338"/>
        <end position="1365"/>
    </location>
</feature>
<protein>
    <submittedName>
        <fullName evidence="3">Uncharacterized protein</fullName>
    </submittedName>
</protein>
<dbReference type="VEuPathDB" id="VectorBase:AALB20_031971"/>
<accession>A0A182FKW2</accession>
<keyword evidence="2" id="KW-0812">Transmembrane</keyword>
<feature type="compositionally biased region" description="Basic residues" evidence="1">
    <location>
        <begin position="1086"/>
        <end position="1095"/>
    </location>
</feature>
<feature type="region of interest" description="Disordered" evidence="1">
    <location>
        <begin position="1447"/>
        <end position="1481"/>
    </location>
</feature>
<feature type="compositionally biased region" description="Low complexity" evidence="1">
    <location>
        <begin position="1471"/>
        <end position="1481"/>
    </location>
</feature>
<keyword evidence="2" id="KW-1133">Transmembrane helix</keyword>
<feature type="region of interest" description="Disordered" evidence="1">
    <location>
        <begin position="635"/>
        <end position="660"/>
    </location>
</feature>
<feature type="compositionally biased region" description="Polar residues" evidence="1">
    <location>
        <begin position="1019"/>
        <end position="1032"/>
    </location>
</feature>
<feature type="compositionally biased region" description="Low complexity" evidence="1">
    <location>
        <begin position="122"/>
        <end position="135"/>
    </location>
</feature>
<evidence type="ECO:0000256" key="2">
    <source>
        <dbReference type="SAM" id="Phobius"/>
    </source>
</evidence>
<feature type="region of interest" description="Disordered" evidence="1">
    <location>
        <begin position="380"/>
        <end position="474"/>
    </location>
</feature>
<feature type="compositionally biased region" description="Basic residues" evidence="1">
    <location>
        <begin position="1105"/>
        <end position="1115"/>
    </location>
</feature>
<feature type="compositionally biased region" description="Basic residues" evidence="1">
    <location>
        <begin position="390"/>
        <end position="406"/>
    </location>
</feature>
<dbReference type="VEuPathDB" id="VectorBase:AALB007170"/>
<reference evidence="3" key="2">
    <citation type="submission" date="2022-08" db="UniProtKB">
        <authorList>
            <consortium name="EnsemblMetazoa"/>
        </authorList>
    </citation>
    <scope>IDENTIFICATION</scope>
    <source>
        <strain evidence="3">STECLA/ALBI9_A</strain>
    </source>
</reference>
<organism evidence="3 4">
    <name type="scientific">Anopheles albimanus</name>
    <name type="common">New world malaria mosquito</name>
    <dbReference type="NCBI Taxonomy" id="7167"/>
    <lineage>
        <taxon>Eukaryota</taxon>
        <taxon>Metazoa</taxon>
        <taxon>Ecdysozoa</taxon>
        <taxon>Arthropoda</taxon>
        <taxon>Hexapoda</taxon>
        <taxon>Insecta</taxon>
        <taxon>Pterygota</taxon>
        <taxon>Neoptera</taxon>
        <taxon>Endopterygota</taxon>
        <taxon>Diptera</taxon>
        <taxon>Nematocera</taxon>
        <taxon>Culicoidea</taxon>
        <taxon>Culicidae</taxon>
        <taxon>Anophelinae</taxon>
        <taxon>Anopheles</taxon>
    </lineage>
</organism>
<proteinExistence type="predicted"/>
<feature type="transmembrane region" description="Helical" evidence="2">
    <location>
        <begin position="78"/>
        <end position="96"/>
    </location>
</feature>
<dbReference type="PANTHER" id="PTHR48125">
    <property type="entry name" value="LP07818P1"/>
    <property type="match status" value="1"/>
</dbReference>
<feature type="compositionally biased region" description="Polar residues" evidence="1">
    <location>
        <begin position="136"/>
        <end position="150"/>
    </location>
</feature>